<reference evidence="1" key="2">
    <citation type="submission" date="2017-11" db="EMBL/GenBank/DDBJ databases">
        <title>Coralsnake Venomics: Analyses of Venom Gland Transcriptomes and Proteomes of Six Brazilian Taxa.</title>
        <authorList>
            <person name="Aird S.D."/>
            <person name="Jorge da Silva N."/>
            <person name="Qiu L."/>
            <person name="Villar-Briones A."/>
            <person name="Aparecida-Saddi V."/>
            <person name="Campos-Telles M.P."/>
            <person name="Grau M."/>
            <person name="Mikheyev A.S."/>
        </authorList>
    </citation>
    <scope>NUCLEOTIDE SEQUENCE</scope>
    <source>
        <tissue evidence="1">Venom_gland</tissue>
    </source>
</reference>
<sequence length="118" mass="13235">MGVAIHTMLSLLVSSEQGPSKNNARLVVTAPGWSEHWGWGMEDGGKRDQPSFPGILQNWGRARKEKVENCKEVEIRKGKLHSIQPPPAPYPQSMQVHRAAISKTIAQTCYCWNKKNLE</sequence>
<dbReference type="AlphaFoldDB" id="A0A2D4M6S9"/>
<proteinExistence type="predicted"/>
<name>A0A2D4M6S9_9SAUR</name>
<accession>A0A2D4M6S9</accession>
<evidence type="ECO:0000313" key="1">
    <source>
        <dbReference type="EMBL" id="LAB29055.1"/>
    </source>
</evidence>
<organism evidence="1">
    <name type="scientific">Micrurus spixii</name>
    <name type="common">Amazon coral snake</name>
    <dbReference type="NCBI Taxonomy" id="129469"/>
    <lineage>
        <taxon>Eukaryota</taxon>
        <taxon>Metazoa</taxon>
        <taxon>Chordata</taxon>
        <taxon>Craniata</taxon>
        <taxon>Vertebrata</taxon>
        <taxon>Euteleostomi</taxon>
        <taxon>Lepidosauria</taxon>
        <taxon>Squamata</taxon>
        <taxon>Bifurcata</taxon>
        <taxon>Unidentata</taxon>
        <taxon>Episquamata</taxon>
        <taxon>Toxicofera</taxon>
        <taxon>Serpentes</taxon>
        <taxon>Colubroidea</taxon>
        <taxon>Elapidae</taxon>
        <taxon>Elapinae</taxon>
        <taxon>Micrurus</taxon>
    </lineage>
</organism>
<reference evidence="1" key="1">
    <citation type="submission" date="2017-07" db="EMBL/GenBank/DDBJ databases">
        <authorList>
            <person name="Mikheyev A."/>
            <person name="Grau M."/>
        </authorList>
    </citation>
    <scope>NUCLEOTIDE SEQUENCE</scope>
    <source>
        <tissue evidence="1">Venom_gland</tissue>
    </source>
</reference>
<protein>
    <submittedName>
        <fullName evidence="1">Uncharacterized protein</fullName>
    </submittedName>
</protein>
<dbReference type="EMBL" id="IACM01076345">
    <property type="protein sequence ID" value="LAB29055.1"/>
    <property type="molecule type" value="Transcribed_RNA"/>
</dbReference>